<reference evidence="2 3" key="1">
    <citation type="journal article" date="2014" name="Int. J. Syst. Evol. Microbiol.">
        <title>Listeria floridensis sp. nov., Listeria aquatica sp. nov., Listeria cornellensis sp. nov., Listeria riparia sp. nov. and Listeria grandensis sp. nov., from agricultural and natural environments.</title>
        <authorList>
            <person name="den Bakker H.C."/>
            <person name="Warchocki S."/>
            <person name="Wright E.M."/>
            <person name="Allred A.F."/>
            <person name="Ahlstrom C."/>
            <person name="Manuel C.S."/>
            <person name="Stasiewicz M.J."/>
            <person name="Burrell A."/>
            <person name="Roof S."/>
            <person name="Strawn L."/>
            <person name="Fortes E.D."/>
            <person name="Nightingale K.K."/>
            <person name="Kephart D."/>
            <person name="Wiedmann M."/>
        </authorList>
    </citation>
    <scope>NUCLEOTIDE SEQUENCE [LARGE SCALE GENOMIC DNA]</scope>
    <source>
        <strain evidence="2 3">FSL S10-1188</strain>
    </source>
</reference>
<dbReference type="CDD" id="cd06553">
    <property type="entry name" value="ASCH_Ef3133_like"/>
    <property type="match status" value="1"/>
</dbReference>
<keyword evidence="3" id="KW-1185">Reference proteome</keyword>
<dbReference type="Proteomes" id="UP000019246">
    <property type="component" value="Unassembled WGS sequence"/>
</dbReference>
<dbReference type="PATRIC" id="fig|1265818.5.peg.3087"/>
<evidence type="ECO:0000259" key="1">
    <source>
        <dbReference type="SMART" id="SM01022"/>
    </source>
</evidence>
<sequence>MNREIENYWLKYASEHHLNLQVPDYWMFGDGSKQMGDELASLVLSGKKTGTCAAKVVYDLENEKMPVVGQYDIVLNGDGYPVAIIKYTAIEEVPMNKVTETFALSEGEGDLTYNYWYTEHEKFFTWELKQYGMTFTPDLMLVCQTFEVVDANPVD</sequence>
<dbReference type="RefSeq" id="WP_036074391.1">
    <property type="nucleotide sequence ID" value="NZ_AOCG01000019.1"/>
</dbReference>
<dbReference type="SMART" id="SM01022">
    <property type="entry name" value="ASCH"/>
    <property type="match status" value="1"/>
</dbReference>
<feature type="domain" description="ASCH" evidence="1">
    <location>
        <begin position="26"/>
        <end position="150"/>
    </location>
</feature>
<name>W7ANE0_9LIST</name>
<protein>
    <submittedName>
        <fullName evidence="2">Putative cytoplasmic protein</fullName>
    </submittedName>
</protein>
<accession>W7ANE0</accession>
<dbReference type="EMBL" id="AOCG01000019">
    <property type="protein sequence ID" value="EUJ16734.1"/>
    <property type="molecule type" value="Genomic_DNA"/>
</dbReference>
<dbReference type="AlphaFoldDB" id="W7ANE0"/>
<dbReference type="Gene3D" id="3.10.400.10">
    <property type="entry name" value="Sulfate adenylyltransferase"/>
    <property type="match status" value="1"/>
</dbReference>
<dbReference type="PIRSF" id="PIRSF021320">
    <property type="entry name" value="DUF984"/>
    <property type="match status" value="1"/>
</dbReference>
<dbReference type="InterPro" id="IPR015947">
    <property type="entry name" value="PUA-like_sf"/>
</dbReference>
<proteinExistence type="predicted"/>
<dbReference type="InterPro" id="IPR009326">
    <property type="entry name" value="DUF984"/>
</dbReference>
<dbReference type="SUPFAM" id="SSF88697">
    <property type="entry name" value="PUA domain-like"/>
    <property type="match status" value="1"/>
</dbReference>
<evidence type="ECO:0000313" key="3">
    <source>
        <dbReference type="Proteomes" id="UP000019246"/>
    </source>
</evidence>
<comment type="caution">
    <text evidence="2">The sequence shown here is derived from an EMBL/GenBank/DDBJ whole genome shotgun (WGS) entry which is preliminary data.</text>
</comment>
<dbReference type="Pfam" id="PF04266">
    <property type="entry name" value="ASCH"/>
    <property type="match status" value="1"/>
</dbReference>
<dbReference type="PANTHER" id="PTHR39203">
    <property type="entry name" value="CYTOPLASMIC PROTEIN-RELATED"/>
    <property type="match status" value="1"/>
</dbReference>
<gene>
    <name evidence="2" type="ORF">MAQA_15281</name>
</gene>
<dbReference type="InterPro" id="IPR007374">
    <property type="entry name" value="ASCH_domain"/>
</dbReference>
<dbReference type="PANTHER" id="PTHR39203:SF1">
    <property type="entry name" value="CYTOPLASMIC PROTEIN"/>
    <property type="match status" value="1"/>
</dbReference>
<organism evidence="2 3">
    <name type="scientific">Listeria aquatica FSL S10-1188</name>
    <dbReference type="NCBI Taxonomy" id="1265818"/>
    <lineage>
        <taxon>Bacteria</taxon>
        <taxon>Bacillati</taxon>
        <taxon>Bacillota</taxon>
        <taxon>Bacilli</taxon>
        <taxon>Bacillales</taxon>
        <taxon>Listeriaceae</taxon>
        <taxon>Listeria</taxon>
    </lineage>
</organism>
<evidence type="ECO:0000313" key="2">
    <source>
        <dbReference type="EMBL" id="EUJ16734.1"/>
    </source>
</evidence>
<dbReference type="STRING" id="1265818.MAQA_15281"/>